<comment type="caution">
    <text evidence="1">The sequence shown here is derived from an EMBL/GenBank/DDBJ whole genome shotgun (WGS) entry which is preliminary data.</text>
</comment>
<accession>A0ABW1VHD5</accession>
<keyword evidence="2" id="KW-1185">Reference proteome</keyword>
<gene>
    <name evidence="1" type="ORF">ACFQB0_12470</name>
</gene>
<dbReference type="Pfam" id="PF11066">
    <property type="entry name" value="DUF2867"/>
    <property type="match status" value="1"/>
</dbReference>
<name>A0ABW1VHD5_9MICO</name>
<organism evidence="1 2">
    <name type="scientific">Luethyella okanaganae</name>
    <dbReference type="NCBI Taxonomy" id="69372"/>
    <lineage>
        <taxon>Bacteria</taxon>
        <taxon>Bacillati</taxon>
        <taxon>Actinomycetota</taxon>
        <taxon>Actinomycetes</taxon>
        <taxon>Micrococcales</taxon>
        <taxon>Microbacteriaceae</taxon>
        <taxon>Luethyella</taxon>
    </lineage>
</organism>
<dbReference type="EMBL" id="JBHSTP010000003">
    <property type="protein sequence ID" value="MFC6356922.1"/>
    <property type="molecule type" value="Genomic_DNA"/>
</dbReference>
<evidence type="ECO:0000313" key="2">
    <source>
        <dbReference type="Proteomes" id="UP001596306"/>
    </source>
</evidence>
<dbReference type="RefSeq" id="WP_386732107.1">
    <property type="nucleotide sequence ID" value="NZ_JBHSTP010000003.1"/>
</dbReference>
<sequence length="147" mass="16118">MVSFGDAHFVKVPQSWNAREFASTALGNTPMWLLNLLKIRDRIVGKLGFATQDRPGARDFHLAVGETAGPFRFTEVSETVVRGGSQDTHIAFESSFYIATSTEGSYGVLATQARSLDRLGSLYLALIWPGHKALMGRILQHAAPKKI</sequence>
<evidence type="ECO:0000313" key="1">
    <source>
        <dbReference type="EMBL" id="MFC6356922.1"/>
    </source>
</evidence>
<proteinExistence type="predicted"/>
<dbReference type="InterPro" id="IPR021295">
    <property type="entry name" value="DUF2867"/>
</dbReference>
<dbReference type="Proteomes" id="UP001596306">
    <property type="component" value="Unassembled WGS sequence"/>
</dbReference>
<protein>
    <submittedName>
        <fullName evidence="1">DUF2867 domain-containing protein</fullName>
    </submittedName>
</protein>
<reference evidence="2" key="1">
    <citation type="journal article" date="2019" name="Int. J. Syst. Evol. Microbiol.">
        <title>The Global Catalogue of Microorganisms (GCM) 10K type strain sequencing project: providing services to taxonomists for standard genome sequencing and annotation.</title>
        <authorList>
            <consortium name="The Broad Institute Genomics Platform"/>
            <consortium name="The Broad Institute Genome Sequencing Center for Infectious Disease"/>
            <person name="Wu L."/>
            <person name="Ma J."/>
        </authorList>
    </citation>
    <scope>NUCLEOTIDE SEQUENCE [LARGE SCALE GENOMIC DNA]</scope>
    <source>
        <strain evidence="2">CCUG 43304</strain>
    </source>
</reference>